<keyword evidence="2" id="KW-1185">Reference proteome</keyword>
<dbReference type="EMBL" id="JAMKOV010000014">
    <property type="protein sequence ID" value="KAI8037032.1"/>
    <property type="molecule type" value="Genomic_DNA"/>
</dbReference>
<gene>
    <name evidence="1" type="ORF">M5D96_010348</name>
</gene>
<protein>
    <submittedName>
        <fullName evidence="1">Uncharacterized protein</fullName>
    </submittedName>
</protein>
<comment type="caution">
    <text evidence="1">The sequence shown here is derived from an EMBL/GenBank/DDBJ whole genome shotgun (WGS) entry which is preliminary data.</text>
</comment>
<reference evidence="1" key="1">
    <citation type="journal article" date="2023" name="Genome Biol. Evol.">
        <title>Long-read-based Genome Assembly of Drosophila gunungcola Reveals Fewer Chemosensory Genes in Flower-breeding Species.</title>
        <authorList>
            <person name="Negi A."/>
            <person name="Liao B.Y."/>
            <person name="Yeh S.D."/>
        </authorList>
    </citation>
    <scope>NUCLEOTIDE SEQUENCE</scope>
    <source>
        <strain evidence="1">Sukarami</strain>
    </source>
</reference>
<organism evidence="1 2">
    <name type="scientific">Drosophila gunungcola</name>
    <name type="common">fruit fly</name>
    <dbReference type="NCBI Taxonomy" id="103775"/>
    <lineage>
        <taxon>Eukaryota</taxon>
        <taxon>Metazoa</taxon>
        <taxon>Ecdysozoa</taxon>
        <taxon>Arthropoda</taxon>
        <taxon>Hexapoda</taxon>
        <taxon>Insecta</taxon>
        <taxon>Pterygota</taxon>
        <taxon>Neoptera</taxon>
        <taxon>Endopterygota</taxon>
        <taxon>Diptera</taxon>
        <taxon>Brachycera</taxon>
        <taxon>Muscomorpha</taxon>
        <taxon>Ephydroidea</taxon>
        <taxon>Drosophilidae</taxon>
        <taxon>Drosophila</taxon>
        <taxon>Sophophora</taxon>
    </lineage>
</organism>
<evidence type="ECO:0000313" key="2">
    <source>
        <dbReference type="Proteomes" id="UP001059596"/>
    </source>
</evidence>
<dbReference type="Proteomes" id="UP001059596">
    <property type="component" value="Unassembled WGS sequence"/>
</dbReference>
<proteinExistence type="predicted"/>
<accession>A0A9P9YHH6</accession>
<dbReference type="AlphaFoldDB" id="A0A9P9YHH6"/>
<evidence type="ECO:0000313" key="1">
    <source>
        <dbReference type="EMBL" id="KAI8037032.1"/>
    </source>
</evidence>
<name>A0A9P9YHH6_9MUSC</name>
<sequence>MCRRRSSRSQHPGGSFSKMLLRSNFLLFQVASLCWRPLARPFGGSDVRRRPWICDWYYDC</sequence>